<evidence type="ECO:0000256" key="3">
    <source>
        <dbReference type="ARBA" id="ARBA00022692"/>
    </source>
</evidence>
<keyword evidence="2" id="KW-1003">Cell membrane</keyword>
<evidence type="ECO:0000256" key="6">
    <source>
        <dbReference type="SAM" id="Phobius"/>
    </source>
</evidence>
<feature type="transmembrane region" description="Helical" evidence="6">
    <location>
        <begin position="41"/>
        <end position="69"/>
    </location>
</feature>
<feature type="transmembrane region" description="Helical" evidence="6">
    <location>
        <begin position="113"/>
        <end position="138"/>
    </location>
</feature>
<accession>A0ABU1DIX8</accession>
<dbReference type="EMBL" id="JADBEO010000036">
    <property type="protein sequence ID" value="MDR4307939.1"/>
    <property type="molecule type" value="Genomic_DNA"/>
</dbReference>
<keyword evidence="5 6" id="KW-0472">Membrane</keyword>
<gene>
    <name evidence="7" type="ORF">IHQ68_15055</name>
</gene>
<dbReference type="PIRSF" id="PIRSF006324">
    <property type="entry name" value="LeuE"/>
    <property type="match status" value="1"/>
</dbReference>
<dbReference type="InterPro" id="IPR001123">
    <property type="entry name" value="LeuE-type"/>
</dbReference>
<dbReference type="PANTHER" id="PTHR30086:SF20">
    <property type="entry name" value="ARGININE EXPORTER PROTEIN ARGO-RELATED"/>
    <property type="match status" value="1"/>
</dbReference>
<keyword evidence="3 6" id="KW-0812">Transmembrane</keyword>
<dbReference type="Proteomes" id="UP001181622">
    <property type="component" value="Unassembled WGS sequence"/>
</dbReference>
<dbReference type="RefSeq" id="WP_309393264.1">
    <property type="nucleotide sequence ID" value="NZ_JADBEO010000036.1"/>
</dbReference>
<proteinExistence type="predicted"/>
<organism evidence="7 8">
    <name type="scientific">Chelatococcus sambhunathii</name>
    <dbReference type="NCBI Taxonomy" id="363953"/>
    <lineage>
        <taxon>Bacteria</taxon>
        <taxon>Pseudomonadati</taxon>
        <taxon>Pseudomonadota</taxon>
        <taxon>Alphaproteobacteria</taxon>
        <taxon>Hyphomicrobiales</taxon>
        <taxon>Chelatococcaceae</taxon>
        <taxon>Chelatococcus</taxon>
    </lineage>
</organism>
<sequence>MPELSTILAFAAVSVGMVLTPGPNMIYLVSRSVAQGRRAGLVSLAGVILGFVVWMLLAAFGVTAMLLVTPYAYDALRIAGALYLGWLAWEALRPGGASPFATQGLRPDGPKKLFLIGLVTNLLNPKIALLYLALLPQFIDPERGAVLTQTLALGGTQILVASIGDAMFVFAAGAIAGFLARRPFWALAQRWLMGCVFGALAVRMALDARR</sequence>
<reference evidence="7" key="1">
    <citation type="submission" date="2020-10" db="EMBL/GenBank/DDBJ databases">
        <authorList>
            <person name="Abbas A."/>
            <person name="Razzaq R."/>
            <person name="Waqas M."/>
            <person name="Abbas N."/>
            <person name="Nielsen T.K."/>
            <person name="Hansen L.H."/>
            <person name="Hussain S."/>
            <person name="Shahid M."/>
        </authorList>
    </citation>
    <scope>NUCLEOTIDE SEQUENCE</scope>
    <source>
        <strain evidence="7">S14</strain>
    </source>
</reference>
<name>A0ABU1DIX8_9HYPH</name>
<evidence type="ECO:0000256" key="1">
    <source>
        <dbReference type="ARBA" id="ARBA00004651"/>
    </source>
</evidence>
<keyword evidence="8" id="KW-1185">Reference proteome</keyword>
<keyword evidence="4 6" id="KW-1133">Transmembrane helix</keyword>
<evidence type="ECO:0000256" key="4">
    <source>
        <dbReference type="ARBA" id="ARBA00022989"/>
    </source>
</evidence>
<comment type="caution">
    <text evidence="7">The sequence shown here is derived from an EMBL/GenBank/DDBJ whole genome shotgun (WGS) entry which is preliminary data.</text>
</comment>
<feature type="transmembrane region" description="Helical" evidence="6">
    <location>
        <begin position="75"/>
        <end position="92"/>
    </location>
</feature>
<comment type="subcellular location">
    <subcellularLocation>
        <location evidence="1">Cell membrane</location>
        <topology evidence="1">Multi-pass membrane protein</topology>
    </subcellularLocation>
</comment>
<feature type="transmembrane region" description="Helical" evidence="6">
    <location>
        <begin position="6"/>
        <end position="29"/>
    </location>
</feature>
<dbReference type="Pfam" id="PF01810">
    <property type="entry name" value="LysE"/>
    <property type="match status" value="1"/>
</dbReference>
<evidence type="ECO:0000313" key="8">
    <source>
        <dbReference type="Proteomes" id="UP001181622"/>
    </source>
</evidence>
<evidence type="ECO:0000256" key="5">
    <source>
        <dbReference type="ARBA" id="ARBA00023136"/>
    </source>
</evidence>
<evidence type="ECO:0000313" key="7">
    <source>
        <dbReference type="EMBL" id="MDR4307939.1"/>
    </source>
</evidence>
<dbReference type="PANTHER" id="PTHR30086">
    <property type="entry name" value="ARGININE EXPORTER PROTEIN ARGO"/>
    <property type="match status" value="1"/>
</dbReference>
<feature type="transmembrane region" description="Helical" evidence="6">
    <location>
        <begin position="158"/>
        <end position="180"/>
    </location>
</feature>
<protein>
    <submittedName>
        <fullName evidence="7">LysE family translocator</fullName>
    </submittedName>
</protein>
<evidence type="ECO:0000256" key="2">
    <source>
        <dbReference type="ARBA" id="ARBA00022475"/>
    </source>
</evidence>